<dbReference type="EMBL" id="VZRM01005248">
    <property type="protein sequence ID" value="NWV38595.1"/>
    <property type="molecule type" value="Genomic_DNA"/>
</dbReference>
<evidence type="ECO:0000313" key="2">
    <source>
        <dbReference type="Proteomes" id="UP000575029"/>
    </source>
</evidence>
<feature type="non-terminal residue" evidence="1">
    <location>
        <position position="114"/>
    </location>
</feature>
<evidence type="ECO:0000313" key="1">
    <source>
        <dbReference type="EMBL" id="NWV38595.1"/>
    </source>
</evidence>
<dbReference type="PANTHER" id="PTHR45912:SF3">
    <property type="entry name" value="CILIA- AND FLAGELLA-ASSOCIATED PROTEIN 47"/>
    <property type="match status" value="1"/>
</dbReference>
<name>A0A7K6EK33_9PASS</name>
<sequence length="114" mass="12709">FFLVGSDTVELPIKFTPQNAGVYRCQIRLKSSSDIRVYEIQCVVNADQADAEIEFVTPAYQTVTQEIPITNMSSQDWRFEAHLEGQCFYGPSAIDVPVGGTVPYPLTFKPIAEC</sequence>
<dbReference type="GO" id="GO:0007288">
    <property type="term" value="P:sperm axoneme assembly"/>
    <property type="evidence" value="ECO:0007669"/>
    <property type="project" value="TreeGrafter"/>
</dbReference>
<dbReference type="AlphaFoldDB" id="A0A7K6EK33"/>
<keyword evidence="2" id="KW-1185">Reference proteome</keyword>
<accession>A0A7K6EK33</accession>
<organism evidence="1 2">
    <name type="scientific">Grantiella picta</name>
    <dbReference type="NCBI Taxonomy" id="266360"/>
    <lineage>
        <taxon>Eukaryota</taxon>
        <taxon>Metazoa</taxon>
        <taxon>Chordata</taxon>
        <taxon>Craniata</taxon>
        <taxon>Vertebrata</taxon>
        <taxon>Euteleostomi</taxon>
        <taxon>Archelosauria</taxon>
        <taxon>Archosauria</taxon>
        <taxon>Dinosauria</taxon>
        <taxon>Saurischia</taxon>
        <taxon>Theropoda</taxon>
        <taxon>Coelurosauria</taxon>
        <taxon>Aves</taxon>
        <taxon>Neognathae</taxon>
        <taxon>Neoaves</taxon>
        <taxon>Telluraves</taxon>
        <taxon>Australaves</taxon>
        <taxon>Passeriformes</taxon>
        <taxon>Meliphagoidea</taxon>
        <taxon>Meliphagidae</taxon>
        <taxon>Grantiella</taxon>
    </lineage>
</organism>
<dbReference type="PANTHER" id="PTHR45912">
    <property type="entry name" value="CILIA- AND FLAGELLA-ASSOCIATED PROTEIN 47"/>
    <property type="match status" value="1"/>
</dbReference>
<dbReference type="Proteomes" id="UP000575029">
    <property type="component" value="Unassembled WGS sequence"/>
</dbReference>
<comment type="caution">
    <text evidence="1">The sequence shown here is derived from an EMBL/GenBank/DDBJ whole genome shotgun (WGS) entry which is preliminary data.</text>
</comment>
<feature type="non-terminal residue" evidence="1">
    <location>
        <position position="1"/>
    </location>
</feature>
<dbReference type="GO" id="GO:0005929">
    <property type="term" value="C:cilium"/>
    <property type="evidence" value="ECO:0007669"/>
    <property type="project" value="TreeGrafter"/>
</dbReference>
<protein>
    <submittedName>
        <fullName evidence="1">CFA47 protein</fullName>
    </submittedName>
</protein>
<gene>
    <name evidence="1" type="primary">Cfap47_4</name>
    <name evidence="1" type="ORF">GRAPIC_R14585</name>
</gene>
<reference evidence="1 2" key="1">
    <citation type="submission" date="2019-09" db="EMBL/GenBank/DDBJ databases">
        <title>Bird 10,000 Genomes (B10K) Project - Family phase.</title>
        <authorList>
            <person name="Zhang G."/>
        </authorList>
    </citation>
    <scope>NUCLEOTIDE SEQUENCE [LARGE SCALE GENOMIC DNA]</scope>
    <source>
        <strain evidence="1">B10K-DU-029-50</strain>
        <tissue evidence="1">Heart</tissue>
    </source>
</reference>
<proteinExistence type="predicted"/>